<evidence type="ECO:0000256" key="1">
    <source>
        <dbReference type="ARBA" id="ARBA00004141"/>
    </source>
</evidence>
<dbReference type="KEGG" id="pmaw:MACH26_22770"/>
<evidence type="ECO:0000256" key="5">
    <source>
        <dbReference type="ARBA" id="ARBA00022989"/>
    </source>
</evidence>
<evidence type="ECO:0000256" key="4">
    <source>
        <dbReference type="ARBA" id="ARBA00022692"/>
    </source>
</evidence>
<evidence type="ECO:0000313" key="11">
    <source>
        <dbReference type="Proteomes" id="UP001333710"/>
    </source>
</evidence>
<dbReference type="InterPro" id="IPR013130">
    <property type="entry name" value="Fe3_Rdtase_TM_dom"/>
</dbReference>
<proteinExistence type="inferred from homology"/>
<evidence type="ECO:0000259" key="9">
    <source>
        <dbReference type="Pfam" id="PF01794"/>
    </source>
</evidence>
<keyword evidence="11" id="KW-1185">Reference proteome</keyword>
<dbReference type="InterPro" id="IPR022837">
    <property type="entry name" value="MsrQ-like"/>
</dbReference>
<dbReference type="HAMAP" id="MF_01207">
    <property type="entry name" value="MsrQ"/>
    <property type="match status" value="1"/>
</dbReference>
<feature type="transmembrane region" description="Helical" evidence="8">
    <location>
        <begin position="44"/>
        <end position="69"/>
    </location>
</feature>
<reference evidence="10" key="1">
    <citation type="submission" date="2023-01" db="EMBL/GenBank/DDBJ databases">
        <title>Complete genome sequence of Planctobacterium marinum strain Dej080120_11.</title>
        <authorList>
            <person name="Ueki S."/>
            <person name="Maruyama F."/>
        </authorList>
    </citation>
    <scope>NUCLEOTIDE SEQUENCE</scope>
    <source>
        <strain evidence="10">Dej080120_11</strain>
    </source>
</reference>
<keyword evidence="4 8" id="KW-0812">Transmembrane</keyword>
<accession>A0AA48HI09</accession>
<keyword evidence="2 8" id="KW-0813">Transport</keyword>
<evidence type="ECO:0000313" key="10">
    <source>
        <dbReference type="EMBL" id="BDX06756.1"/>
    </source>
</evidence>
<comment type="similarity">
    <text evidence="8">Belongs to the MsrQ family.</text>
</comment>
<organism evidence="10 11">
    <name type="scientific">Planctobacterium marinum</name>
    <dbReference type="NCBI Taxonomy" id="1631968"/>
    <lineage>
        <taxon>Bacteria</taxon>
        <taxon>Pseudomonadati</taxon>
        <taxon>Pseudomonadota</taxon>
        <taxon>Gammaproteobacteria</taxon>
        <taxon>Alteromonadales</taxon>
        <taxon>Alteromonadaceae</taxon>
        <taxon>Planctobacterium</taxon>
    </lineage>
</organism>
<keyword evidence="8" id="KW-0249">Electron transport</keyword>
<dbReference type="Pfam" id="PF01794">
    <property type="entry name" value="Ferric_reduct"/>
    <property type="match status" value="1"/>
</dbReference>
<dbReference type="GO" id="GO:0020037">
    <property type="term" value="F:heme binding"/>
    <property type="evidence" value="ECO:0007669"/>
    <property type="project" value="UniProtKB-UniRule"/>
</dbReference>
<keyword evidence="8" id="KW-0288">FMN</keyword>
<dbReference type="GO" id="GO:0046872">
    <property type="term" value="F:metal ion binding"/>
    <property type="evidence" value="ECO:0007669"/>
    <property type="project" value="UniProtKB-KW"/>
</dbReference>
<feature type="transmembrane region" description="Helical" evidence="8">
    <location>
        <begin position="153"/>
        <end position="171"/>
    </location>
</feature>
<comment type="function">
    <text evidence="8">Part of the MsrPQ system that repairs oxidized periplasmic proteins containing methionine sulfoxide residues (Met-O), using respiratory chain electrons. Thus protects these proteins from oxidative-stress damage caused by reactive species of oxygen and chlorine generated by the host defense mechanisms. MsrPQ is essential for the maintenance of envelope integrity under bleach stress, rescuing a wide series of structurally unrelated periplasmic proteins from methionine oxidation. MsrQ provides electrons for reduction to the reductase catalytic subunit MsrP, using the quinone pool of the respiratory chain.</text>
</comment>
<feature type="domain" description="Ferric oxidoreductase" evidence="9">
    <location>
        <begin position="49"/>
        <end position="161"/>
    </location>
</feature>
<keyword evidence="3 8" id="KW-0349">Heme</keyword>
<dbReference type="Proteomes" id="UP001333710">
    <property type="component" value="Chromosome"/>
</dbReference>
<keyword evidence="5 8" id="KW-1133">Transmembrane helix</keyword>
<feature type="transmembrane region" description="Helical" evidence="8">
    <location>
        <begin position="177"/>
        <end position="194"/>
    </location>
</feature>
<evidence type="ECO:0000256" key="8">
    <source>
        <dbReference type="HAMAP-Rule" id="MF_01207"/>
    </source>
</evidence>
<dbReference type="GO" id="GO:0010181">
    <property type="term" value="F:FMN binding"/>
    <property type="evidence" value="ECO:0007669"/>
    <property type="project" value="UniProtKB-UniRule"/>
</dbReference>
<comment type="subunit">
    <text evidence="8">Heterodimer of a catalytic subunit (MsrP) and a heme-binding subunit (MsrQ).</text>
</comment>
<feature type="transmembrane region" description="Helical" evidence="8">
    <location>
        <begin position="117"/>
        <end position="133"/>
    </location>
</feature>
<comment type="subcellular location">
    <subcellularLocation>
        <location evidence="8">Cell membrane</location>
        <topology evidence="8">Multi-pass membrane protein</topology>
    </subcellularLocation>
    <subcellularLocation>
        <location evidence="1">Membrane</location>
        <topology evidence="1">Multi-pass membrane protein</topology>
    </subcellularLocation>
</comment>
<dbReference type="GO" id="GO:0009055">
    <property type="term" value="F:electron transfer activity"/>
    <property type="evidence" value="ECO:0007669"/>
    <property type="project" value="UniProtKB-UniRule"/>
</dbReference>
<sequence>MIRISAKQITLFKTLIHGLNLGFILTWYYWAFTDQLGADPVKTIIHFTGMGALNLLLLTLLVSPAARYLKQAQLVKLRRLFGLYCFTWALLHVSNYIVFDLQMAFDTLLQDIIKRPYITVGFAAFIALLALAITSNQFSQKKLNKRWHSLHKIIYPASLLIALHFIWSVKALDLEPVIYWLLLLVLLATRTRFVQRRLFT</sequence>
<dbReference type="AlphaFoldDB" id="A0AA48HI09"/>
<dbReference type="EMBL" id="AP027272">
    <property type="protein sequence ID" value="BDX06756.1"/>
    <property type="molecule type" value="Genomic_DNA"/>
</dbReference>
<dbReference type="PANTHER" id="PTHR36964">
    <property type="entry name" value="PROTEIN-METHIONINE-SULFOXIDE REDUCTASE HEME-BINDING SUBUNIT MSRQ"/>
    <property type="match status" value="1"/>
</dbReference>
<keyword evidence="8" id="KW-1003">Cell membrane</keyword>
<evidence type="ECO:0000256" key="2">
    <source>
        <dbReference type="ARBA" id="ARBA00022448"/>
    </source>
</evidence>
<dbReference type="GO" id="GO:0016679">
    <property type="term" value="F:oxidoreductase activity, acting on diphenols and related substances as donors"/>
    <property type="evidence" value="ECO:0007669"/>
    <property type="project" value="TreeGrafter"/>
</dbReference>
<dbReference type="GO" id="GO:0030091">
    <property type="term" value="P:protein repair"/>
    <property type="evidence" value="ECO:0007669"/>
    <property type="project" value="UniProtKB-UniRule"/>
</dbReference>
<keyword evidence="8" id="KW-0479">Metal-binding</keyword>
<gene>
    <name evidence="8 10" type="primary">msrQ</name>
    <name evidence="10" type="ORF">MACH26_22770</name>
</gene>
<feature type="transmembrane region" description="Helical" evidence="8">
    <location>
        <begin position="12"/>
        <end position="32"/>
    </location>
</feature>
<keyword evidence="7 8" id="KW-0472">Membrane</keyword>
<evidence type="ECO:0000256" key="7">
    <source>
        <dbReference type="ARBA" id="ARBA00023136"/>
    </source>
</evidence>
<evidence type="ECO:0000256" key="3">
    <source>
        <dbReference type="ARBA" id="ARBA00022617"/>
    </source>
</evidence>
<feature type="transmembrane region" description="Helical" evidence="8">
    <location>
        <begin position="81"/>
        <end position="105"/>
    </location>
</feature>
<dbReference type="GO" id="GO:0005886">
    <property type="term" value="C:plasma membrane"/>
    <property type="evidence" value="ECO:0007669"/>
    <property type="project" value="UniProtKB-SubCell"/>
</dbReference>
<dbReference type="PANTHER" id="PTHR36964:SF1">
    <property type="entry name" value="PROTEIN-METHIONINE-SULFOXIDE REDUCTASE HEME-BINDING SUBUNIT MSRQ"/>
    <property type="match status" value="1"/>
</dbReference>
<evidence type="ECO:0000256" key="6">
    <source>
        <dbReference type="ARBA" id="ARBA00023004"/>
    </source>
</evidence>
<keyword evidence="8" id="KW-0285">Flavoprotein</keyword>
<comment type="cofactor">
    <cofactor evidence="8">
        <name>heme b</name>
        <dbReference type="ChEBI" id="CHEBI:60344"/>
    </cofactor>
    <text evidence="8">Binds 1 heme b (iron(II)-protoporphyrin IX) group per subunit.</text>
</comment>
<protein>
    <recommendedName>
        <fullName evidence="8">Protein-methionine-sulfoxide reductase heme-binding subunit MsrQ</fullName>
    </recommendedName>
    <alternativeName>
        <fullName evidence="8">Flavocytochrome MsrQ</fullName>
    </alternativeName>
</protein>
<keyword evidence="6 8" id="KW-0408">Iron</keyword>
<comment type="cofactor">
    <cofactor evidence="8">
        <name>FMN</name>
        <dbReference type="ChEBI" id="CHEBI:58210"/>
    </cofactor>
    <text evidence="8">Binds 1 FMN per subunit.</text>
</comment>
<name>A0AA48HI09_9ALTE</name>